<protein>
    <submittedName>
        <fullName evidence="12">TonB-dependent receptor</fullName>
    </submittedName>
</protein>
<evidence type="ECO:0000256" key="7">
    <source>
        <dbReference type="ARBA" id="ARBA00023237"/>
    </source>
</evidence>
<dbReference type="PANTHER" id="PTHR30442">
    <property type="entry name" value="IRON III DICITRATE TRANSPORT PROTEIN FECA"/>
    <property type="match status" value="1"/>
</dbReference>
<evidence type="ECO:0000256" key="4">
    <source>
        <dbReference type="ARBA" id="ARBA00022692"/>
    </source>
</evidence>
<evidence type="ECO:0000256" key="2">
    <source>
        <dbReference type="ARBA" id="ARBA00022448"/>
    </source>
</evidence>
<feature type="domain" description="TonB-dependent receptor plug" evidence="11">
    <location>
        <begin position="163"/>
        <end position="250"/>
    </location>
</feature>
<keyword evidence="6 8" id="KW-0472">Membrane</keyword>
<dbReference type="InterPro" id="IPR039426">
    <property type="entry name" value="TonB-dep_rcpt-like"/>
</dbReference>
<evidence type="ECO:0000313" key="12">
    <source>
        <dbReference type="EMBL" id="KAB2805377.1"/>
    </source>
</evidence>
<evidence type="ECO:0000313" key="13">
    <source>
        <dbReference type="Proteomes" id="UP000468650"/>
    </source>
</evidence>
<dbReference type="PANTHER" id="PTHR30442:SF0">
    <property type="entry name" value="FE(3+) DICITRATE TRANSPORT PROTEIN FECA"/>
    <property type="match status" value="1"/>
</dbReference>
<accession>A0A6N6RF63</accession>
<dbReference type="SUPFAM" id="SSF56935">
    <property type="entry name" value="Porins"/>
    <property type="match status" value="1"/>
</dbReference>
<evidence type="ECO:0000256" key="8">
    <source>
        <dbReference type="PROSITE-ProRule" id="PRU01360"/>
    </source>
</evidence>
<evidence type="ECO:0000256" key="1">
    <source>
        <dbReference type="ARBA" id="ARBA00004571"/>
    </source>
</evidence>
<dbReference type="EMBL" id="WBVO01000015">
    <property type="protein sequence ID" value="KAB2805377.1"/>
    <property type="molecule type" value="Genomic_DNA"/>
</dbReference>
<dbReference type="Pfam" id="PF00593">
    <property type="entry name" value="TonB_dep_Rec_b-barrel"/>
    <property type="match status" value="1"/>
</dbReference>
<organism evidence="12 13">
    <name type="scientific">Phaeocystidibacter luteus</name>
    <dbReference type="NCBI Taxonomy" id="911197"/>
    <lineage>
        <taxon>Bacteria</taxon>
        <taxon>Pseudomonadati</taxon>
        <taxon>Bacteroidota</taxon>
        <taxon>Flavobacteriia</taxon>
        <taxon>Flavobacteriales</taxon>
        <taxon>Phaeocystidibacteraceae</taxon>
        <taxon>Phaeocystidibacter</taxon>
    </lineage>
</organism>
<dbReference type="Gene3D" id="2.170.130.10">
    <property type="entry name" value="TonB-dependent receptor, plug domain"/>
    <property type="match status" value="1"/>
</dbReference>
<evidence type="ECO:0000256" key="6">
    <source>
        <dbReference type="ARBA" id="ARBA00023136"/>
    </source>
</evidence>
<dbReference type="InterPro" id="IPR036942">
    <property type="entry name" value="Beta-barrel_TonB_sf"/>
</dbReference>
<evidence type="ECO:0000259" key="10">
    <source>
        <dbReference type="Pfam" id="PF00593"/>
    </source>
</evidence>
<sequence>MAGDTRSGSLPGMTKFMAGRLLYILTLGLWCLSAAGQSSLNLQVVSPNGDPIHDARVEIPKRGLVAYSDARGRVSFTWNDSYGSSARVIVLPDFYPFLDTTVPVSDELIVLPLSESTGNLGEVVVTARRDTFNRSRLQAIEGTAIYAGKKSEVIRPSESALNLANNNAREIFSKVTGMNVWEGDESGIQLNIGGRGLNPNRASNFNVRQNGYDISPDALGYPESYYTPPAEAVERIEVVKGAASLQYGTQFGGLINFKMKGAPQIEGWEVLNRTTGGSFGLFNQFTSLGWRKGKVGTYVYGNFRRGNGWRPNSDYNSFNGFAQIEYNFSEHSKLIGEYTHLSYLAKQPGGLDDNMFEADPRQSNRERNWFGLNWNIFALRFSQKIGNDELNARLYGLYASRNALGFRNYRPTTEDPGNVERELITGEFQNMGLEVRYLNRFNTTYGPWATLYGVRAYAARNNSQQGLGSTGSDADFTFIDSEENLQSDYVYPNDNLSFFAEQLMTFGTRWTVTPGIRVEYINSRSDGYYREVQRDLAGNIIFNETFPGGLSRERSFVLAGVGVEYQLTESAQIYFNATQNFRAITYSDIHIVNPSFRIDENIEDERGYSIDLGIRQTSGDRWTYDVSAFLLNYDNRIGEVAQFDTSTFRIVSYRTNIGQALIYGLESYTSYTYLYRPEQRISSNIFLNASFVNSVYLKSALPQVEGNQVEFAPHINIKTGIEGTWKTWRGRLQLTYLSDQFTDAANDIDGGAPAVTGLIPAFMVMDFGLSYSAGRWQFETGVNNLMNEAYFTRRATGYPGPGIIPSPGRSWYVGVQVRL</sequence>
<dbReference type="InterPro" id="IPR037066">
    <property type="entry name" value="Plug_dom_sf"/>
</dbReference>
<keyword evidence="5 9" id="KW-0798">TonB box</keyword>
<dbReference type="InterPro" id="IPR000531">
    <property type="entry name" value="Beta-barrel_TonB"/>
</dbReference>
<dbReference type="InterPro" id="IPR012910">
    <property type="entry name" value="Plug_dom"/>
</dbReference>
<keyword evidence="2 8" id="KW-0813">Transport</keyword>
<dbReference type="AlphaFoldDB" id="A0A6N6RF63"/>
<evidence type="ECO:0000259" key="11">
    <source>
        <dbReference type="Pfam" id="PF07715"/>
    </source>
</evidence>
<dbReference type="GO" id="GO:0009279">
    <property type="term" value="C:cell outer membrane"/>
    <property type="evidence" value="ECO:0007669"/>
    <property type="project" value="UniProtKB-SubCell"/>
</dbReference>
<feature type="domain" description="TonB-dependent receptor-like beta-barrel" evidence="10">
    <location>
        <begin position="355"/>
        <end position="785"/>
    </location>
</feature>
<dbReference type="PROSITE" id="PS52016">
    <property type="entry name" value="TONB_DEPENDENT_REC_3"/>
    <property type="match status" value="1"/>
</dbReference>
<dbReference type="Gene3D" id="2.40.170.20">
    <property type="entry name" value="TonB-dependent receptor, beta-barrel domain"/>
    <property type="match status" value="1"/>
</dbReference>
<proteinExistence type="inferred from homology"/>
<comment type="caution">
    <text evidence="12">The sequence shown here is derived from an EMBL/GenBank/DDBJ whole genome shotgun (WGS) entry which is preliminary data.</text>
</comment>
<dbReference type="GO" id="GO:0033214">
    <property type="term" value="P:siderophore-iron import into cell"/>
    <property type="evidence" value="ECO:0007669"/>
    <property type="project" value="TreeGrafter"/>
</dbReference>
<evidence type="ECO:0000256" key="3">
    <source>
        <dbReference type="ARBA" id="ARBA00022452"/>
    </source>
</evidence>
<reference evidence="12 13" key="1">
    <citation type="submission" date="2019-09" db="EMBL/GenBank/DDBJ databases">
        <title>Genomes of family Cryomorphaceae.</title>
        <authorList>
            <person name="Bowman J.P."/>
        </authorList>
    </citation>
    <scope>NUCLEOTIDE SEQUENCE [LARGE SCALE GENOMIC DNA]</scope>
    <source>
        <strain evidence="12 13">LMG 25704</strain>
    </source>
</reference>
<keyword evidence="4 8" id="KW-0812">Transmembrane</keyword>
<comment type="similarity">
    <text evidence="8 9">Belongs to the TonB-dependent receptor family.</text>
</comment>
<evidence type="ECO:0000256" key="9">
    <source>
        <dbReference type="RuleBase" id="RU003357"/>
    </source>
</evidence>
<dbReference type="Proteomes" id="UP000468650">
    <property type="component" value="Unassembled WGS sequence"/>
</dbReference>
<comment type="subcellular location">
    <subcellularLocation>
        <location evidence="1 8">Cell outer membrane</location>
        <topology evidence="1 8">Multi-pass membrane protein</topology>
    </subcellularLocation>
</comment>
<keyword evidence="13" id="KW-1185">Reference proteome</keyword>
<keyword evidence="3 8" id="KW-1134">Transmembrane beta strand</keyword>
<keyword evidence="7 8" id="KW-0998">Cell outer membrane</keyword>
<dbReference type="Pfam" id="PF07715">
    <property type="entry name" value="Plug"/>
    <property type="match status" value="1"/>
</dbReference>
<evidence type="ECO:0000256" key="5">
    <source>
        <dbReference type="ARBA" id="ARBA00023077"/>
    </source>
</evidence>
<name>A0A6N6RF63_9FLAO</name>
<dbReference type="OrthoDB" id="9758472at2"/>
<gene>
    <name evidence="12" type="ORF">F8C67_13665</name>
</gene>
<keyword evidence="12" id="KW-0675">Receptor</keyword>